<organism evidence="3 4">
    <name type="scientific">Marmota monax</name>
    <name type="common">Woodchuck</name>
    <dbReference type="NCBI Taxonomy" id="9995"/>
    <lineage>
        <taxon>Eukaryota</taxon>
        <taxon>Metazoa</taxon>
        <taxon>Chordata</taxon>
        <taxon>Craniata</taxon>
        <taxon>Vertebrata</taxon>
        <taxon>Euteleostomi</taxon>
        <taxon>Mammalia</taxon>
        <taxon>Eutheria</taxon>
        <taxon>Euarchontoglires</taxon>
        <taxon>Glires</taxon>
        <taxon>Rodentia</taxon>
        <taxon>Sciuromorpha</taxon>
        <taxon>Sciuridae</taxon>
        <taxon>Xerinae</taxon>
        <taxon>Marmotini</taxon>
        <taxon>Marmota</taxon>
    </lineage>
</organism>
<dbReference type="Proteomes" id="UP000662637">
    <property type="component" value="Unassembled WGS sequence"/>
</dbReference>
<keyword evidence="4" id="KW-1185">Reference proteome</keyword>
<evidence type="ECO:0000256" key="1">
    <source>
        <dbReference type="SAM" id="MobiDB-lite"/>
    </source>
</evidence>
<gene>
    <name evidence="2" type="ORF">GHT09_004152</name>
    <name evidence="3" type="ORF">MONAX_5E047098</name>
</gene>
<dbReference type="Proteomes" id="UP000335636">
    <property type="component" value="Unassembled WGS sequence"/>
</dbReference>
<dbReference type="EMBL" id="CABDUW010000035">
    <property type="protein sequence ID" value="VTJ53871.1"/>
    <property type="molecule type" value="Genomic_DNA"/>
</dbReference>
<sequence>MSTLYTNTGRHYPPGTTVEESDGDGDDYENMAPPYKDLPPKPDSTAPPRPPRAGKKSETPPLPSKPPRMTALDLPPVPRKSHQLGVDREPPPVLPSQTTTPVPWLHPKSKSPGCHQEERLKVYLCLLLLVTSLILSCLKVGGGAREDLGSGWTLPHRPGGADGLAAPQDPHTQPQPQPHLPLPAAVLAHQT</sequence>
<feature type="compositionally biased region" description="Acidic residues" evidence="1">
    <location>
        <begin position="19"/>
        <end position="29"/>
    </location>
</feature>
<feature type="compositionally biased region" description="Low complexity" evidence="1">
    <location>
        <begin position="182"/>
        <end position="191"/>
    </location>
</feature>
<feature type="compositionally biased region" description="Pro residues" evidence="1">
    <location>
        <begin position="41"/>
        <end position="51"/>
    </location>
</feature>
<accession>A0A5E4AB67</accession>
<evidence type="ECO:0000313" key="2">
    <source>
        <dbReference type="EMBL" id="KAF7465417.1"/>
    </source>
</evidence>
<dbReference type="AlphaFoldDB" id="A0A5E4AB67"/>
<name>A0A5E4AB67_MARMO</name>
<evidence type="ECO:0000313" key="4">
    <source>
        <dbReference type="Proteomes" id="UP000335636"/>
    </source>
</evidence>
<feature type="region of interest" description="Disordered" evidence="1">
    <location>
        <begin position="145"/>
        <end position="191"/>
    </location>
</feature>
<reference evidence="2" key="2">
    <citation type="submission" date="2020-08" db="EMBL/GenBank/DDBJ databases">
        <authorList>
            <person name="Shumante A."/>
            <person name="Zimin A.V."/>
            <person name="Puiu D."/>
            <person name="Salzberg S.L."/>
        </authorList>
    </citation>
    <scope>NUCLEOTIDE SEQUENCE</scope>
    <source>
        <strain evidence="2">WC2-LM</strain>
        <tissue evidence="2">Liver</tissue>
    </source>
</reference>
<reference evidence="3 4" key="1">
    <citation type="submission" date="2019-04" db="EMBL/GenBank/DDBJ databases">
        <authorList>
            <person name="Alioto T."/>
            <person name="Alioto T."/>
        </authorList>
    </citation>
    <scope>NUCLEOTIDE SEQUENCE [LARGE SCALE GENOMIC DNA]</scope>
</reference>
<dbReference type="EMBL" id="WJEC01007914">
    <property type="protein sequence ID" value="KAF7465417.1"/>
    <property type="molecule type" value="Genomic_DNA"/>
</dbReference>
<protein>
    <submittedName>
        <fullName evidence="3">Uncharacterized protein</fullName>
    </submittedName>
</protein>
<proteinExistence type="predicted"/>
<evidence type="ECO:0000313" key="3">
    <source>
        <dbReference type="EMBL" id="VTJ53871.1"/>
    </source>
</evidence>
<feature type="region of interest" description="Disordered" evidence="1">
    <location>
        <begin position="1"/>
        <end position="105"/>
    </location>
</feature>